<dbReference type="AlphaFoldDB" id="A0A6G0VX92"/>
<comment type="caution">
    <text evidence="2">The sequence shown here is derived from an EMBL/GenBank/DDBJ whole genome shotgun (WGS) entry which is preliminary data.</text>
</comment>
<keyword evidence="3" id="KW-1185">Reference proteome</keyword>
<gene>
    <name evidence="2" type="ORF">FWK35_00036995</name>
</gene>
<sequence length="74" mass="8535">MLSLVIMKDSDVVDMLTAWGLSNYIDVFKEQDIDVFSLSLLTEDMIKEIIPMVGHRAKFKGNLKEWKKSINCNK</sequence>
<dbReference type="SUPFAM" id="SSF47769">
    <property type="entry name" value="SAM/Pointed domain"/>
    <property type="match status" value="1"/>
</dbReference>
<evidence type="ECO:0000259" key="1">
    <source>
        <dbReference type="SMART" id="SM00454"/>
    </source>
</evidence>
<dbReference type="OrthoDB" id="3598281at2759"/>
<dbReference type="InterPro" id="IPR013761">
    <property type="entry name" value="SAM/pointed_sf"/>
</dbReference>
<proteinExistence type="predicted"/>
<organism evidence="2 3">
    <name type="scientific">Aphis craccivora</name>
    <name type="common">Cowpea aphid</name>
    <dbReference type="NCBI Taxonomy" id="307492"/>
    <lineage>
        <taxon>Eukaryota</taxon>
        <taxon>Metazoa</taxon>
        <taxon>Ecdysozoa</taxon>
        <taxon>Arthropoda</taxon>
        <taxon>Hexapoda</taxon>
        <taxon>Insecta</taxon>
        <taxon>Pterygota</taxon>
        <taxon>Neoptera</taxon>
        <taxon>Paraneoptera</taxon>
        <taxon>Hemiptera</taxon>
        <taxon>Sternorrhyncha</taxon>
        <taxon>Aphidomorpha</taxon>
        <taxon>Aphidoidea</taxon>
        <taxon>Aphididae</taxon>
        <taxon>Aphidini</taxon>
        <taxon>Aphis</taxon>
        <taxon>Aphis</taxon>
    </lineage>
</organism>
<protein>
    <recommendedName>
        <fullName evidence="1">SAM domain-containing protein</fullName>
    </recommendedName>
</protein>
<dbReference type="InterPro" id="IPR001660">
    <property type="entry name" value="SAM"/>
</dbReference>
<dbReference type="SMART" id="SM00454">
    <property type="entry name" value="SAM"/>
    <property type="match status" value="1"/>
</dbReference>
<accession>A0A6G0VX92</accession>
<reference evidence="2 3" key="1">
    <citation type="submission" date="2019-08" db="EMBL/GenBank/DDBJ databases">
        <title>Whole genome of Aphis craccivora.</title>
        <authorList>
            <person name="Voronova N.V."/>
            <person name="Shulinski R.S."/>
            <person name="Bandarenka Y.V."/>
            <person name="Zhorov D.G."/>
            <person name="Warner D."/>
        </authorList>
    </citation>
    <scope>NUCLEOTIDE SEQUENCE [LARGE SCALE GENOMIC DNA]</scope>
    <source>
        <strain evidence="2">180601</strain>
        <tissue evidence="2">Whole Body</tissue>
    </source>
</reference>
<feature type="domain" description="SAM" evidence="1">
    <location>
        <begin position="4"/>
        <end position="69"/>
    </location>
</feature>
<evidence type="ECO:0000313" key="3">
    <source>
        <dbReference type="Proteomes" id="UP000478052"/>
    </source>
</evidence>
<dbReference type="Proteomes" id="UP000478052">
    <property type="component" value="Unassembled WGS sequence"/>
</dbReference>
<name>A0A6G0VX92_APHCR</name>
<evidence type="ECO:0000313" key="2">
    <source>
        <dbReference type="EMBL" id="KAF0711339.1"/>
    </source>
</evidence>
<dbReference type="Pfam" id="PF00536">
    <property type="entry name" value="SAM_1"/>
    <property type="match status" value="1"/>
</dbReference>
<dbReference type="Gene3D" id="1.10.150.50">
    <property type="entry name" value="Transcription Factor, Ets-1"/>
    <property type="match status" value="1"/>
</dbReference>
<dbReference type="EMBL" id="VUJU01011293">
    <property type="protein sequence ID" value="KAF0711339.1"/>
    <property type="molecule type" value="Genomic_DNA"/>
</dbReference>